<dbReference type="InterPro" id="IPR045829">
    <property type="entry name" value="PKD_6"/>
</dbReference>
<accession>A0ABD3QUE9</accession>
<dbReference type="Pfam" id="PF00722">
    <property type="entry name" value="Glyco_hydro_16"/>
    <property type="match status" value="1"/>
</dbReference>
<dbReference type="InterPro" id="IPR013320">
    <property type="entry name" value="ConA-like_dom_sf"/>
</dbReference>
<keyword evidence="2" id="KW-0812">Transmembrane</keyword>
<dbReference type="Gene3D" id="2.60.120.200">
    <property type="match status" value="1"/>
</dbReference>
<feature type="domain" description="GH16" evidence="3">
    <location>
        <begin position="90"/>
        <end position="375"/>
    </location>
</feature>
<dbReference type="Proteomes" id="UP001516023">
    <property type="component" value="Unassembled WGS sequence"/>
</dbReference>
<evidence type="ECO:0000256" key="2">
    <source>
        <dbReference type="SAM" id="Phobius"/>
    </source>
</evidence>
<dbReference type="SUPFAM" id="SSF49899">
    <property type="entry name" value="Concanavalin A-like lectins/glucanases"/>
    <property type="match status" value="1"/>
</dbReference>
<dbReference type="EMBL" id="JABMIG020000011">
    <property type="protein sequence ID" value="KAL3803797.1"/>
    <property type="molecule type" value="Genomic_DNA"/>
</dbReference>
<keyword evidence="2" id="KW-1133">Transmembrane helix</keyword>
<name>A0ABD3QUE9_9STRA</name>
<dbReference type="PROSITE" id="PS51762">
    <property type="entry name" value="GH16_2"/>
    <property type="match status" value="1"/>
</dbReference>
<dbReference type="PANTHER" id="PTHR10963">
    <property type="entry name" value="GLYCOSYL HYDROLASE-RELATED"/>
    <property type="match status" value="1"/>
</dbReference>
<proteinExistence type="inferred from homology"/>
<gene>
    <name evidence="4" type="ORF">HJC23_003959</name>
</gene>
<dbReference type="Pfam" id="PF19408">
    <property type="entry name" value="PKD_6"/>
    <property type="match status" value="1"/>
</dbReference>
<dbReference type="AlphaFoldDB" id="A0ABD3QUE9"/>
<keyword evidence="5" id="KW-1185">Reference proteome</keyword>
<evidence type="ECO:0000313" key="4">
    <source>
        <dbReference type="EMBL" id="KAL3803797.1"/>
    </source>
</evidence>
<dbReference type="InterPro" id="IPR000757">
    <property type="entry name" value="Beta-glucanase-like"/>
</dbReference>
<reference evidence="4 5" key="1">
    <citation type="journal article" date="2020" name="G3 (Bethesda)">
        <title>Improved Reference Genome for Cyclotella cryptica CCMP332, a Model for Cell Wall Morphogenesis, Salinity Adaptation, and Lipid Production in Diatoms (Bacillariophyta).</title>
        <authorList>
            <person name="Roberts W.R."/>
            <person name="Downey K.M."/>
            <person name="Ruck E.C."/>
            <person name="Traller J.C."/>
            <person name="Alverson A.J."/>
        </authorList>
    </citation>
    <scope>NUCLEOTIDE SEQUENCE [LARGE SCALE GENOMIC DNA]</scope>
    <source>
        <strain evidence="4 5">CCMP332</strain>
    </source>
</reference>
<comment type="caution">
    <text evidence="4">The sequence shown here is derived from an EMBL/GenBank/DDBJ whole genome shotgun (WGS) entry which is preliminary data.</text>
</comment>
<dbReference type="PANTHER" id="PTHR10963:SF55">
    <property type="entry name" value="GLYCOSIDE HYDROLASE FAMILY 16 PROTEIN"/>
    <property type="match status" value="1"/>
</dbReference>
<keyword evidence="2" id="KW-0472">Membrane</keyword>
<evidence type="ECO:0000256" key="1">
    <source>
        <dbReference type="ARBA" id="ARBA00006865"/>
    </source>
</evidence>
<comment type="similarity">
    <text evidence="1">Belongs to the glycosyl hydrolase 16 family.</text>
</comment>
<evidence type="ECO:0000313" key="5">
    <source>
        <dbReference type="Proteomes" id="UP001516023"/>
    </source>
</evidence>
<sequence length="581" mass="64986">MSPSNKECDLESYQNCHNATDGIDFDDCDLELLHTSSLYIPHLARCRRSRICKLLTLCVILMGIGWLISAAASLSKNNHHFDGPVEDGPSTTDNIPNLIWSDEFNGKSIDLTKWSFVNGNGCDVGLCGWGNNELEWYTPSNCHISNGKLVIEARKLNTPGGPSSYTSSKIISRGTADFGLTDSNTADVDSDDEEFEVKNSTSITTRRFEASLRLPWGNGIWPAFWMLPTYDTYGGWPKSGEIDIMENIGKEGGNTVHGTVHYGLSGPQHQFSESGITLVSSGNLNETFHTYAVERMTGAIRWYIDDIEYSSITKEEMMPYLWPFDDEFYFIFNLAVGGNWPGYPVDSENSSGEPRTEFPQKLLVDYIRVYEGVFPRLVGKNVVDCREKGVIYEVVNLEGIDGSENISYSWSVPSGVTIIEGEGTPHIKVNFDSTFSQSLIKDSELFRVRATGFRLERVANSMGLRKLESGIGLRVKAVDFDGKCLEENAGAHPLTKFTFDCGKPNACTEYVLHRTTDEFTCGERIQWLMYEQGMDELDACREVGCKLPLLHCKYCCLCYIANIVAFVTLQIFPCRFPSSFL</sequence>
<evidence type="ECO:0000259" key="3">
    <source>
        <dbReference type="PROSITE" id="PS51762"/>
    </source>
</evidence>
<organism evidence="4 5">
    <name type="scientific">Cyclotella cryptica</name>
    <dbReference type="NCBI Taxonomy" id="29204"/>
    <lineage>
        <taxon>Eukaryota</taxon>
        <taxon>Sar</taxon>
        <taxon>Stramenopiles</taxon>
        <taxon>Ochrophyta</taxon>
        <taxon>Bacillariophyta</taxon>
        <taxon>Coscinodiscophyceae</taxon>
        <taxon>Thalassiosirophycidae</taxon>
        <taxon>Stephanodiscales</taxon>
        <taxon>Stephanodiscaceae</taxon>
        <taxon>Cyclotella</taxon>
    </lineage>
</organism>
<protein>
    <recommendedName>
        <fullName evidence="3">GH16 domain-containing protein</fullName>
    </recommendedName>
</protein>
<dbReference type="InterPro" id="IPR050546">
    <property type="entry name" value="Glycosyl_Hydrlase_16"/>
</dbReference>
<feature type="transmembrane region" description="Helical" evidence="2">
    <location>
        <begin position="54"/>
        <end position="74"/>
    </location>
</feature>
<dbReference type="CDD" id="cd08023">
    <property type="entry name" value="GH16_laminarinase_like"/>
    <property type="match status" value="1"/>
</dbReference>